<dbReference type="Proteomes" id="UP000324222">
    <property type="component" value="Unassembled WGS sequence"/>
</dbReference>
<reference evidence="1 2" key="1">
    <citation type="submission" date="2019-05" db="EMBL/GenBank/DDBJ databases">
        <title>Another draft genome of Portunus trituberculatus and its Hox gene families provides insights of decapod evolution.</title>
        <authorList>
            <person name="Jeong J.-H."/>
            <person name="Song I."/>
            <person name="Kim S."/>
            <person name="Choi T."/>
            <person name="Kim D."/>
            <person name="Ryu S."/>
            <person name="Kim W."/>
        </authorList>
    </citation>
    <scope>NUCLEOTIDE SEQUENCE [LARGE SCALE GENOMIC DNA]</scope>
    <source>
        <tissue evidence="1">Muscle</tissue>
    </source>
</reference>
<evidence type="ECO:0000313" key="2">
    <source>
        <dbReference type="Proteomes" id="UP000324222"/>
    </source>
</evidence>
<comment type="caution">
    <text evidence="1">The sequence shown here is derived from an EMBL/GenBank/DDBJ whole genome shotgun (WGS) entry which is preliminary data.</text>
</comment>
<name>A0A5B7GWZ2_PORTR</name>
<dbReference type="EMBL" id="VSRR010018525">
    <property type="protein sequence ID" value="MPC61418.1"/>
    <property type="molecule type" value="Genomic_DNA"/>
</dbReference>
<sequence length="146" mass="16679">MLFFSLRVEWHEWYSPRRPQGWSESWALSGVFWGDAPSATPSRVRPRFNARPELRCASLTPPRLSQRSVIVRQRHSPARHSSLPVDPGPDFYLTWFVCFNVAKKTCSCFVTCPAPPLGCLCPGFPSCLRAPSTKSFNQMFIFEARQ</sequence>
<dbReference type="AlphaFoldDB" id="A0A5B7GWZ2"/>
<protein>
    <submittedName>
        <fullName evidence="1">Uncharacterized protein</fullName>
    </submittedName>
</protein>
<keyword evidence="2" id="KW-1185">Reference proteome</keyword>
<organism evidence="1 2">
    <name type="scientific">Portunus trituberculatus</name>
    <name type="common">Swimming crab</name>
    <name type="synonym">Neptunus trituberculatus</name>
    <dbReference type="NCBI Taxonomy" id="210409"/>
    <lineage>
        <taxon>Eukaryota</taxon>
        <taxon>Metazoa</taxon>
        <taxon>Ecdysozoa</taxon>
        <taxon>Arthropoda</taxon>
        <taxon>Crustacea</taxon>
        <taxon>Multicrustacea</taxon>
        <taxon>Malacostraca</taxon>
        <taxon>Eumalacostraca</taxon>
        <taxon>Eucarida</taxon>
        <taxon>Decapoda</taxon>
        <taxon>Pleocyemata</taxon>
        <taxon>Brachyura</taxon>
        <taxon>Eubrachyura</taxon>
        <taxon>Portunoidea</taxon>
        <taxon>Portunidae</taxon>
        <taxon>Portuninae</taxon>
        <taxon>Portunus</taxon>
    </lineage>
</organism>
<proteinExistence type="predicted"/>
<accession>A0A5B7GWZ2</accession>
<evidence type="ECO:0000313" key="1">
    <source>
        <dbReference type="EMBL" id="MPC61418.1"/>
    </source>
</evidence>
<gene>
    <name evidence="1" type="ORF">E2C01_055490</name>
</gene>